<evidence type="ECO:0000256" key="5">
    <source>
        <dbReference type="ARBA" id="ARBA00023136"/>
    </source>
</evidence>
<dbReference type="InterPro" id="IPR020846">
    <property type="entry name" value="MFS_dom"/>
</dbReference>
<feature type="transmembrane region" description="Helical" evidence="6">
    <location>
        <begin position="68"/>
        <end position="90"/>
    </location>
</feature>
<dbReference type="GO" id="GO:0016020">
    <property type="term" value="C:membrane"/>
    <property type="evidence" value="ECO:0007669"/>
    <property type="project" value="UniProtKB-SubCell"/>
</dbReference>
<dbReference type="SUPFAM" id="SSF103473">
    <property type="entry name" value="MFS general substrate transporter"/>
    <property type="match status" value="1"/>
</dbReference>
<dbReference type="InterPro" id="IPR050930">
    <property type="entry name" value="MFS_Vesicular_Transporter"/>
</dbReference>
<comment type="caution">
    <text evidence="8">The sequence shown here is derived from an EMBL/GenBank/DDBJ whole genome shotgun (WGS) entry which is preliminary data.</text>
</comment>
<evidence type="ECO:0000256" key="4">
    <source>
        <dbReference type="ARBA" id="ARBA00022989"/>
    </source>
</evidence>
<dbReference type="InterPro" id="IPR011701">
    <property type="entry name" value="MFS"/>
</dbReference>
<evidence type="ECO:0000256" key="6">
    <source>
        <dbReference type="SAM" id="Phobius"/>
    </source>
</evidence>
<feature type="non-terminal residue" evidence="8">
    <location>
        <position position="143"/>
    </location>
</feature>
<feature type="transmembrane region" description="Helical" evidence="6">
    <location>
        <begin position="29"/>
        <end position="47"/>
    </location>
</feature>
<dbReference type="PANTHER" id="PTHR23506:SF23">
    <property type="entry name" value="GH10249P"/>
    <property type="match status" value="1"/>
</dbReference>
<accession>X0ZX87</accession>
<evidence type="ECO:0000256" key="3">
    <source>
        <dbReference type="ARBA" id="ARBA00022692"/>
    </source>
</evidence>
<dbReference type="EMBL" id="BARS01053615">
    <property type="protein sequence ID" value="GAG52676.1"/>
    <property type="molecule type" value="Genomic_DNA"/>
</dbReference>
<dbReference type="Pfam" id="PF07690">
    <property type="entry name" value="MFS_1"/>
    <property type="match status" value="1"/>
</dbReference>
<reference evidence="8" key="1">
    <citation type="journal article" date="2014" name="Front. Microbiol.">
        <title>High frequency of phylogenetically diverse reductive dehalogenase-homologous genes in deep subseafloor sedimentary metagenomes.</title>
        <authorList>
            <person name="Kawai M."/>
            <person name="Futagami T."/>
            <person name="Toyoda A."/>
            <person name="Takaki Y."/>
            <person name="Nishi S."/>
            <person name="Hori S."/>
            <person name="Arai W."/>
            <person name="Tsubouchi T."/>
            <person name="Morono Y."/>
            <person name="Uchiyama I."/>
            <person name="Ito T."/>
            <person name="Fujiyama A."/>
            <person name="Inagaki F."/>
            <person name="Takami H."/>
        </authorList>
    </citation>
    <scope>NUCLEOTIDE SEQUENCE</scope>
    <source>
        <strain evidence="8">Expedition CK06-06</strain>
    </source>
</reference>
<gene>
    <name evidence="8" type="ORF">S01H1_79520</name>
</gene>
<evidence type="ECO:0000313" key="8">
    <source>
        <dbReference type="EMBL" id="GAG52676.1"/>
    </source>
</evidence>
<feature type="domain" description="Major facilitator superfamily (MFS) profile" evidence="7">
    <location>
        <begin position="1"/>
        <end position="143"/>
    </location>
</feature>
<keyword evidence="2" id="KW-0813">Transport</keyword>
<sequence length="143" mass="15207">MVVSVSVGMALALLGDSFLYAVLPTRPSSFGVSVAMVGVLLSINRFVRLLSNPLAAVVFRRFGSRLPFYAALAATVAATATYGLARGFWILLCARILWGVCFSLLRLGGYVAVLEVSTESSRGFFMGFYQGVSRLGSLAGVLL</sequence>
<protein>
    <recommendedName>
        <fullName evidence="7">Major facilitator superfamily (MFS) profile domain-containing protein</fullName>
    </recommendedName>
</protein>
<dbReference type="GO" id="GO:0022857">
    <property type="term" value="F:transmembrane transporter activity"/>
    <property type="evidence" value="ECO:0007669"/>
    <property type="project" value="InterPro"/>
</dbReference>
<evidence type="ECO:0000256" key="2">
    <source>
        <dbReference type="ARBA" id="ARBA00022448"/>
    </source>
</evidence>
<keyword evidence="5 6" id="KW-0472">Membrane</keyword>
<evidence type="ECO:0000256" key="1">
    <source>
        <dbReference type="ARBA" id="ARBA00004141"/>
    </source>
</evidence>
<comment type="subcellular location">
    <subcellularLocation>
        <location evidence="1">Membrane</location>
        <topology evidence="1">Multi-pass membrane protein</topology>
    </subcellularLocation>
</comment>
<dbReference type="InterPro" id="IPR036259">
    <property type="entry name" value="MFS_trans_sf"/>
</dbReference>
<feature type="transmembrane region" description="Helical" evidence="6">
    <location>
        <begin position="96"/>
        <end position="116"/>
    </location>
</feature>
<dbReference type="AlphaFoldDB" id="X0ZX87"/>
<dbReference type="Gene3D" id="1.20.1250.20">
    <property type="entry name" value="MFS general substrate transporter like domains"/>
    <property type="match status" value="1"/>
</dbReference>
<keyword evidence="3 6" id="KW-0812">Transmembrane</keyword>
<proteinExistence type="predicted"/>
<organism evidence="8">
    <name type="scientific">marine sediment metagenome</name>
    <dbReference type="NCBI Taxonomy" id="412755"/>
    <lineage>
        <taxon>unclassified sequences</taxon>
        <taxon>metagenomes</taxon>
        <taxon>ecological metagenomes</taxon>
    </lineage>
</organism>
<dbReference type="PROSITE" id="PS50850">
    <property type="entry name" value="MFS"/>
    <property type="match status" value="1"/>
</dbReference>
<evidence type="ECO:0000259" key="7">
    <source>
        <dbReference type="PROSITE" id="PS50850"/>
    </source>
</evidence>
<name>X0ZX87_9ZZZZ</name>
<keyword evidence="4 6" id="KW-1133">Transmembrane helix</keyword>
<dbReference type="PANTHER" id="PTHR23506">
    <property type="entry name" value="GH10249P"/>
    <property type="match status" value="1"/>
</dbReference>